<accession>A0A2K3DGM2</accession>
<evidence type="ECO:0000313" key="3">
    <source>
        <dbReference type="Proteomes" id="UP000006906"/>
    </source>
</evidence>
<organism evidence="2 3">
    <name type="scientific">Chlamydomonas reinhardtii</name>
    <name type="common">Chlamydomonas smithii</name>
    <dbReference type="NCBI Taxonomy" id="3055"/>
    <lineage>
        <taxon>Eukaryota</taxon>
        <taxon>Viridiplantae</taxon>
        <taxon>Chlorophyta</taxon>
        <taxon>core chlorophytes</taxon>
        <taxon>Chlorophyceae</taxon>
        <taxon>CS clade</taxon>
        <taxon>Chlamydomonadales</taxon>
        <taxon>Chlamydomonadaceae</taxon>
        <taxon>Chlamydomonas</taxon>
    </lineage>
</organism>
<dbReference type="KEGG" id="cre:CHLRE_08g362350v5"/>
<dbReference type="InParanoid" id="A0A2K3DGM2"/>
<gene>
    <name evidence="2" type="ORF">CHLRE_08g362350v5</name>
</gene>
<dbReference type="Proteomes" id="UP000006906">
    <property type="component" value="Chromosome 8"/>
</dbReference>
<dbReference type="EMBL" id="CM008969">
    <property type="protein sequence ID" value="PNW79672.1"/>
    <property type="molecule type" value="Genomic_DNA"/>
</dbReference>
<dbReference type="Gramene" id="PNW79672">
    <property type="protein sequence ID" value="PNW79672"/>
    <property type="gene ID" value="CHLRE_08g362350v5"/>
</dbReference>
<protein>
    <submittedName>
        <fullName evidence="2">Uncharacterized protein</fullName>
    </submittedName>
</protein>
<feature type="region of interest" description="Disordered" evidence="1">
    <location>
        <begin position="134"/>
        <end position="158"/>
    </location>
</feature>
<feature type="region of interest" description="Disordered" evidence="1">
    <location>
        <begin position="496"/>
        <end position="519"/>
    </location>
</feature>
<dbReference type="RefSeq" id="XP_042921848.1">
    <property type="nucleotide sequence ID" value="XM_043064847.1"/>
</dbReference>
<dbReference type="STRING" id="3055.A0A2K3DGM2"/>
<proteinExistence type="predicted"/>
<sequence length="881" mass="87900">MTSVEEALPHALLRLFPGTEAANPANYLRRRIALWLAASPDQGRGLGPHTAQLSNVANYLRNEEGALWMNAKLQLPKLKPLLFEAEARGVFLYSCVAGGESTPAPPAATAASFVAKAGDDGGWVTVGAGKGAATADAGASGGSRHRWAGGGRSNGGRDAHLSCRRELVQLDMGVMWRAAQMAPKAAAPGPPAASHTGASAGGGSCNGDCKGGDGRCIPAAPGLAGHSGNGQVMSLQAAPHAGVGPSSSCSGDSSCVAESSGLSPGGNSIASNGKGMSWAAIAATARPERFDTAAATATVAPMRLPAAAGSLPRVITVARHALAAARPREWSTAATSISTGPSGKGAAAAGGTIGIANAAVLRNALLQLFPGTEAANPANYLRRRIALWLAASPDQGRGLGPRTARLSNVANYLRNEEGALWMNAKLQLPKLKPLLFEAEARGVFMYSCVAGGGSGGAAAGRGASRQELVQLEVAAVMGGGSAKAGGNAVVAPELAAPGPKPVATHTSEGSRPGAAATTAAGHEVCAPADTLASGLASPSASFDADWEEATADAAPAAGSGAAGSSAGASSAAAALLPYVLPRAAEICVVADAYSPELIAMLQHCGCCTRIGLAAQAHGDCPTLVSLYAPPALMRLEPVEGCEETVVQWPAAVYLVDPLAAAASYGGSADGDFAAAALLCSLQPLLEEQSVAKVVHGGDRSCGGGRALACLQAAIGAFTGGAASSGGRDGSGVFSIQPLLDTRDGLAALEVSLGLPHAASDSDVPPQMPGASFDSAASHADSSAAVAWLRGLHAHVSRLRDALAGTGLWADRPQLLAALTARHFAALREDAQAALGAAGGDEDAAARVLTRPLGPSQLEVAARAARHLPELWAALEAALLRP</sequence>
<dbReference type="OrthoDB" id="549150at2759"/>
<keyword evidence="3" id="KW-1185">Reference proteome</keyword>
<dbReference type="ExpressionAtlas" id="A0A2K3DGM2">
    <property type="expression patterns" value="baseline and differential"/>
</dbReference>
<dbReference type="AlphaFoldDB" id="A0A2K3DGM2"/>
<dbReference type="PaxDb" id="3055-EDP01046"/>
<evidence type="ECO:0000313" key="2">
    <source>
        <dbReference type="EMBL" id="PNW79672.1"/>
    </source>
</evidence>
<reference evidence="2 3" key="1">
    <citation type="journal article" date="2007" name="Science">
        <title>The Chlamydomonas genome reveals the evolution of key animal and plant functions.</title>
        <authorList>
            <person name="Merchant S.S."/>
            <person name="Prochnik S.E."/>
            <person name="Vallon O."/>
            <person name="Harris E.H."/>
            <person name="Karpowicz S.J."/>
            <person name="Witman G.B."/>
            <person name="Terry A."/>
            <person name="Salamov A."/>
            <person name="Fritz-Laylin L.K."/>
            <person name="Marechal-Drouard L."/>
            <person name="Marshall W.F."/>
            <person name="Qu L.H."/>
            <person name="Nelson D.R."/>
            <person name="Sanderfoot A.A."/>
            <person name="Spalding M.H."/>
            <person name="Kapitonov V.V."/>
            <person name="Ren Q."/>
            <person name="Ferris P."/>
            <person name="Lindquist E."/>
            <person name="Shapiro H."/>
            <person name="Lucas S.M."/>
            <person name="Grimwood J."/>
            <person name="Schmutz J."/>
            <person name="Cardol P."/>
            <person name="Cerutti H."/>
            <person name="Chanfreau G."/>
            <person name="Chen C.L."/>
            <person name="Cognat V."/>
            <person name="Croft M.T."/>
            <person name="Dent R."/>
            <person name="Dutcher S."/>
            <person name="Fernandez E."/>
            <person name="Fukuzawa H."/>
            <person name="Gonzalez-Ballester D."/>
            <person name="Gonzalez-Halphen D."/>
            <person name="Hallmann A."/>
            <person name="Hanikenne M."/>
            <person name="Hippler M."/>
            <person name="Inwood W."/>
            <person name="Jabbari K."/>
            <person name="Kalanon M."/>
            <person name="Kuras R."/>
            <person name="Lefebvre P.A."/>
            <person name="Lemaire S.D."/>
            <person name="Lobanov A.V."/>
            <person name="Lohr M."/>
            <person name="Manuell A."/>
            <person name="Meier I."/>
            <person name="Mets L."/>
            <person name="Mittag M."/>
            <person name="Mittelmeier T."/>
            <person name="Moroney J.V."/>
            <person name="Moseley J."/>
            <person name="Napoli C."/>
            <person name="Nedelcu A.M."/>
            <person name="Niyogi K."/>
            <person name="Novoselov S.V."/>
            <person name="Paulsen I.T."/>
            <person name="Pazour G."/>
            <person name="Purton S."/>
            <person name="Ral J.P."/>
            <person name="Riano-Pachon D.M."/>
            <person name="Riekhof W."/>
            <person name="Rymarquis L."/>
            <person name="Schroda M."/>
            <person name="Stern D."/>
            <person name="Umen J."/>
            <person name="Willows R."/>
            <person name="Wilson N."/>
            <person name="Zimmer S.L."/>
            <person name="Allmer J."/>
            <person name="Balk J."/>
            <person name="Bisova K."/>
            <person name="Chen C.J."/>
            <person name="Elias M."/>
            <person name="Gendler K."/>
            <person name="Hauser C."/>
            <person name="Lamb M.R."/>
            <person name="Ledford H."/>
            <person name="Long J.C."/>
            <person name="Minagawa J."/>
            <person name="Page M.D."/>
            <person name="Pan J."/>
            <person name="Pootakham W."/>
            <person name="Roje S."/>
            <person name="Rose A."/>
            <person name="Stahlberg E."/>
            <person name="Terauchi A.M."/>
            <person name="Yang P."/>
            <person name="Ball S."/>
            <person name="Bowler C."/>
            <person name="Dieckmann C.L."/>
            <person name="Gladyshev V.N."/>
            <person name="Green P."/>
            <person name="Jorgensen R."/>
            <person name="Mayfield S."/>
            <person name="Mueller-Roeber B."/>
            <person name="Rajamani S."/>
            <person name="Sayre R.T."/>
            <person name="Brokstein P."/>
            <person name="Dubchak I."/>
            <person name="Goodstein D."/>
            <person name="Hornick L."/>
            <person name="Huang Y.W."/>
            <person name="Jhaveri J."/>
            <person name="Luo Y."/>
            <person name="Martinez D."/>
            <person name="Ngau W.C."/>
            <person name="Otillar B."/>
            <person name="Poliakov A."/>
            <person name="Porter A."/>
            <person name="Szajkowski L."/>
            <person name="Werner G."/>
            <person name="Zhou K."/>
            <person name="Grigoriev I.V."/>
            <person name="Rokhsar D.S."/>
            <person name="Grossman A.R."/>
        </authorList>
    </citation>
    <scope>NUCLEOTIDE SEQUENCE [LARGE SCALE GENOMIC DNA]</scope>
    <source>
        <strain evidence="3">CC-503</strain>
    </source>
</reference>
<evidence type="ECO:0000256" key="1">
    <source>
        <dbReference type="SAM" id="MobiDB-lite"/>
    </source>
</evidence>
<dbReference type="GeneID" id="66054316"/>
<name>A0A2K3DGM2_CHLRE</name>